<dbReference type="SUPFAM" id="SSF56436">
    <property type="entry name" value="C-type lectin-like"/>
    <property type="match status" value="1"/>
</dbReference>
<sequence length="175" mass="20280">MFSPYLFYNLDDKKSFNECLFVVLKSIVRGQCSTGWTRHGNSCYHFSHDKEDWPNAQFLCNALGGYLVEISDAEEGQFLENQSKLFHNIDDQFWVGASDLLFEGEWMWMTTNTRVSTQLIHWAPGNPSNSNSNENCMTFINDGTWNDAPCSLLFHYTCEKEVGDILLYWLPYVLD</sequence>
<reference evidence="3 4" key="1">
    <citation type="submission" date="2024-11" db="EMBL/GenBank/DDBJ databases">
        <title>Chromosome-level genome assembly of the freshwater bivalve Anodonta woodiana.</title>
        <authorList>
            <person name="Chen X."/>
        </authorList>
    </citation>
    <scope>NUCLEOTIDE SEQUENCE [LARGE SCALE GENOMIC DNA]</scope>
    <source>
        <strain evidence="3">MN2024</strain>
        <tissue evidence="3">Gills</tissue>
    </source>
</reference>
<keyword evidence="4" id="KW-1185">Reference proteome</keyword>
<dbReference type="AlphaFoldDB" id="A0ABD3XB73"/>
<feature type="domain" description="C-type lectin" evidence="2">
    <location>
        <begin position="39"/>
        <end position="159"/>
    </location>
</feature>
<dbReference type="InterPro" id="IPR001304">
    <property type="entry name" value="C-type_lectin-like"/>
</dbReference>
<dbReference type="InterPro" id="IPR016186">
    <property type="entry name" value="C-type_lectin-like/link_sf"/>
</dbReference>
<gene>
    <name evidence="3" type="ORF">ACJMK2_029775</name>
</gene>
<comment type="caution">
    <text evidence="3">The sequence shown here is derived from an EMBL/GenBank/DDBJ whole genome shotgun (WGS) entry which is preliminary data.</text>
</comment>
<dbReference type="SMART" id="SM00034">
    <property type="entry name" value="CLECT"/>
    <property type="match status" value="1"/>
</dbReference>
<dbReference type="PROSITE" id="PS00615">
    <property type="entry name" value="C_TYPE_LECTIN_1"/>
    <property type="match status" value="1"/>
</dbReference>
<evidence type="ECO:0000313" key="3">
    <source>
        <dbReference type="EMBL" id="KAL3883519.1"/>
    </source>
</evidence>
<keyword evidence="1" id="KW-1015">Disulfide bond</keyword>
<dbReference type="Pfam" id="PF00059">
    <property type="entry name" value="Lectin_C"/>
    <property type="match status" value="1"/>
</dbReference>
<evidence type="ECO:0000313" key="4">
    <source>
        <dbReference type="Proteomes" id="UP001634394"/>
    </source>
</evidence>
<dbReference type="PROSITE" id="PS50041">
    <property type="entry name" value="C_TYPE_LECTIN_2"/>
    <property type="match status" value="1"/>
</dbReference>
<evidence type="ECO:0000259" key="2">
    <source>
        <dbReference type="PROSITE" id="PS50041"/>
    </source>
</evidence>
<accession>A0ABD3XB73</accession>
<dbReference type="InterPro" id="IPR016187">
    <property type="entry name" value="CTDL_fold"/>
</dbReference>
<dbReference type="CDD" id="cd00037">
    <property type="entry name" value="CLECT"/>
    <property type="match status" value="1"/>
</dbReference>
<dbReference type="InterPro" id="IPR050111">
    <property type="entry name" value="C-type_lectin/snaclec_domain"/>
</dbReference>
<evidence type="ECO:0000256" key="1">
    <source>
        <dbReference type="ARBA" id="ARBA00023157"/>
    </source>
</evidence>
<dbReference type="EMBL" id="JBJQND010000003">
    <property type="protein sequence ID" value="KAL3883519.1"/>
    <property type="molecule type" value="Genomic_DNA"/>
</dbReference>
<protein>
    <recommendedName>
        <fullName evidence="2">C-type lectin domain-containing protein</fullName>
    </recommendedName>
</protein>
<dbReference type="Proteomes" id="UP001634394">
    <property type="component" value="Unassembled WGS sequence"/>
</dbReference>
<organism evidence="3 4">
    <name type="scientific">Sinanodonta woodiana</name>
    <name type="common">Chinese pond mussel</name>
    <name type="synonym">Anodonta woodiana</name>
    <dbReference type="NCBI Taxonomy" id="1069815"/>
    <lineage>
        <taxon>Eukaryota</taxon>
        <taxon>Metazoa</taxon>
        <taxon>Spiralia</taxon>
        <taxon>Lophotrochozoa</taxon>
        <taxon>Mollusca</taxon>
        <taxon>Bivalvia</taxon>
        <taxon>Autobranchia</taxon>
        <taxon>Heteroconchia</taxon>
        <taxon>Palaeoheterodonta</taxon>
        <taxon>Unionida</taxon>
        <taxon>Unionoidea</taxon>
        <taxon>Unionidae</taxon>
        <taxon>Unioninae</taxon>
        <taxon>Sinanodonta</taxon>
    </lineage>
</organism>
<dbReference type="InterPro" id="IPR018378">
    <property type="entry name" value="C-type_lectin_CS"/>
</dbReference>
<dbReference type="PANTHER" id="PTHR22803">
    <property type="entry name" value="MANNOSE, PHOSPHOLIPASE, LECTIN RECEPTOR RELATED"/>
    <property type="match status" value="1"/>
</dbReference>
<proteinExistence type="predicted"/>
<name>A0ABD3XB73_SINWO</name>
<dbReference type="Gene3D" id="3.10.100.10">
    <property type="entry name" value="Mannose-Binding Protein A, subunit A"/>
    <property type="match status" value="1"/>
</dbReference>